<feature type="transmembrane region" description="Helical" evidence="5">
    <location>
        <begin position="7"/>
        <end position="26"/>
    </location>
</feature>
<feature type="transmembrane region" description="Helical" evidence="5">
    <location>
        <begin position="329"/>
        <end position="350"/>
    </location>
</feature>
<feature type="transmembrane region" description="Helical" evidence="5">
    <location>
        <begin position="301"/>
        <end position="323"/>
    </location>
</feature>
<protein>
    <submittedName>
        <fullName evidence="6">ZIP family metal transporter</fullName>
    </submittedName>
</protein>
<evidence type="ECO:0000256" key="1">
    <source>
        <dbReference type="ARBA" id="ARBA00004141"/>
    </source>
</evidence>
<feature type="transmembrane region" description="Helical" evidence="5">
    <location>
        <begin position="267"/>
        <end position="289"/>
    </location>
</feature>
<dbReference type="GO" id="GO:0046873">
    <property type="term" value="F:metal ion transmembrane transporter activity"/>
    <property type="evidence" value="ECO:0007669"/>
    <property type="project" value="InterPro"/>
</dbReference>
<feature type="transmembrane region" description="Helical" evidence="5">
    <location>
        <begin position="238"/>
        <end position="261"/>
    </location>
</feature>
<comment type="subcellular location">
    <subcellularLocation>
        <location evidence="1">Membrane</location>
        <topology evidence="1">Multi-pass membrane protein</topology>
    </subcellularLocation>
</comment>
<keyword evidence="2 5" id="KW-0812">Transmembrane</keyword>
<feature type="transmembrane region" description="Helical" evidence="5">
    <location>
        <begin position="171"/>
        <end position="188"/>
    </location>
</feature>
<dbReference type="EMBL" id="JAALLT010000004">
    <property type="protein sequence ID" value="NGP77367.1"/>
    <property type="molecule type" value="Genomic_DNA"/>
</dbReference>
<dbReference type="GO" id="GO:0016020">
    <property type="term" value="C:membrane"/>
    <property type="evidence" value="ECO:0007669"/>
    <property type="project" value="UniProtKB-SubCell"/>
</dbReference>
<dbReference type="Pfam" id="PF02535">
    <property type="entry name" value="Zip"/>
    <property type="match status" value="1"/>
</dbReference>
<evidence type="ECO:0000256" key="4">
    <source>
        <dbReference type="ARBA" id="ARBA00023136"/>
    </source>
</evidence>
<organism evidence="6 7">
    <name type="scientific">Halalkalibaculum roseum</name>
    <dbReference type="NCBI Taxonomy" id="2709311"/>
    <lineage>
        <taxon>Bacteria</taxon>
        <taxon>Pseudomonadati</taxon>
        <taxon>Balneolota</taxon>
        <taxon>Balneolia</taxon>
        <taxon>Balneolales</taxon>
        <taxon>Balneolaceae</taxon>
        <taxon>Halalkalibaculum</taxon>
    </lineage>
</organism>
<name>A0A6M1T3Q1_9BACT</name>
<keyword evidence="7" id="KW-1185">Reference proteome</keyword>
<evidence type="ECO:0000256" key="2">
    <source>
        <dbReference type="ARBA" id="ARBA00022692"/>
    </source>
</evidence>
<evidence type="ECO:0000256" key="3">
    <source>
        <dbReference type="ARBA" id="ARBA00022989"/>
    </source>
</evidence>
<gene>
    <name evidence="6" type="ORF">G3570_12030</name>
</gene>
<dbReference type="AlphaFoldDB" id="A0A6M1T3Q1"/>
<evidence type="ECO:0000313" key="7">
    <source>
        <dbReference type="Proteomes" id="UP000473278"/>
    </source>
</evidence>
<feature type="transmembrane region" description="Helical" evidence="5">
    <location>
        <begin position="362"/>
        <end position="383"/>
    </location>
</feature>
<keyword evidence="3 5" id="KW-1133">Transmembrane helix</keyword>
<feature type="transmembrane region" description="Helical" evidence="5">
    <location>
        <begin position="139"/>
        <end position="164"/>
    </location>
</feature>
<comment type="caution">
    <text evidence="6">The sequence shown here is derived from an EMBL/GenBank/DDBJ whole genome shotgun (WGS) entry which is preliminary data.</text>
</comment>
<dbReference type="InterPro" id="IPR003689">
    <property type="entry name" value="ZIP"/>
</dbReference>
<reference evidence="6 7" key="1">
    <citation type="submission" date="2020-02" db="EMBL/GenBank/DDBJ databases">
        <title>Balneolaceae bacterium YR4-1, complete genome.</title>
        <authorList>
            <person name="Li Y."/>
            <person name="Wu S."/>
        </authorList>
    </citation>
    <scope>NUCLEOTIDE SEQUENCE [LARGE SCALE GENOMIC DNA]</scope>
    <source>
        <strain evidence="6 7">YR4-1</strain>
    </source>
</reference>
<evidence type="ECO:0000256" key="5">
    <source>
        <dbReference type="SAM" id="Phobius"/>
    </source>
</evidence>
<evidence type="ECO:0000313" key="6">
    <source>
        <dbReference type="EMBL" id="NGP77367.1"/>
    </source>
</evidence>
<sequence>MQKLPKWIWIVIPVALLLGSIALFLATNPLKPLGVVAPPIEEVTVERTILDEEGIHLTVRVNGSEPVRIAQVLVDDAYWQFTQKPEGPLTRLSSAKIDIPYPWVQHELHEITIITSTGMTFSHTIEVAEPTPEWSIQRIAAYILLGIYIGVIPVALGLLFYPYLRTLGSTGINFLLTLTIGLLFYLLIDTLQEGFEMSQQVAGVFNGNLLVWVTAGVAFLIIFALGRRGGKAPEGLSLSTYLALGIGFHNLGEGLAVGAAMASGEAALGSFLVVGFTLHNLTEGIGIAAPLLNRKTKFRTFVFLTLLAGLPAAFGTLIGAFAYSPHWTAVLLAIGAGAILQVIVEVGTYLYKNTETKSWFTVSNLTGFVLGIAIMYGTALLVAI</sequence>
<keyword evidence="4 5" id="KW-0472">Membrane</keyword>
<proteinExistence type="predicted"/>
<feature type="transmembrane region" description="Helical" evidence="5">
    <location>
        <begin position="208"/>
        <end position="226"/>
    </location>
</feature>
<accession>A0A6M1T3Q1</accession>
<dbReference type="Proteomes" id="UP000473278">
    <property type="component" value="Unassembled WGS sequence"/>
</dbReference>